<dbReference type="EMBL" id="CP060711">
    <property type="protein sequence ID" value="QNN46203.1"/>
    <property type="molecule type" value="Genomic_DNA"/>
</dbReference>
<evidence type="ECO:0000313" key="2">
    <source>
        <dbReference type="Proteomes" id="UP000515977"/>
    </source>
</evidence>
<dbReference type="RefSeq" id="WP_187569965.1">
    <property type="nucleotide sequence ID" value="NZ_CP060711.1"/>
</dbReference>
<organism evidence="1 2">
    <name type="scientific">Thermomonas brevis</name>
    <dbReference type="NCBI Taxonomy" id="215691"/>
    <lineage>
        <taxon>Bacteria</taxon>
        <taxon>Pseudomonadati</taxon>
        <taxon>Pseudomonadota</taxon>
        <taxon>Gammaproteobacteria</taxon>
        <taxon>Lysobacterales</taxon>
        <taxon>Lysobacteraceae</taxon>
        <taxon>Thermomonas</taxon>
    </lineage>
</organism>
<proteinExistence type="predicted"/>
<reference evidence="1 2" key="1">
    <citation type="submission" date="2020-08" db="EMBL/GenBank/DDBJ databases">
        <title>Genome sequence of Thermomonas brevis KACC 16975T.</title>
        <authorList>
            <person name="Hyun D.-W."/>
            <person name="Bae J.-W."/>
        </authorList>
    </citation>
    <scope>NUCLEOTIDE SEQUENCE [LARGE SCALE GENOMIC DNA]</scope>
    <source>
        <strain evidence="1 2">KACC 16975</strain>
    </source>
</reference>
<dbReference type="Proteomes" id="UP000515977">
    <property type="component" value="Chromosome"/>
</dbReference>
<evidence type="ECO:0000313" key="1">
    <source>
        <dbReference type="EMBL" id="QNN46203.1"/>
    </source>
</evidence>
<dbReference type="KEGG" id="tbv:H9L17_13650"/>
<protein>
    <recommendedName>
        <fullName evidence="3">Histidine kinase</fullName>
    </recommendedName>
</protein>
<sequence>MRRGGLTLSEALEREHALRNALNVLELSLSLAKDAMADGDTVRASDFMARAEQACVQCRTLFDIPAAIAPVPAKPD</sequence>
<name>A0A7G9QS78_9GAMM</name>
<accession>A0A7G9QS78</accession>
<dbReference type="AlphaFoldDB" id="A0A7G9QS78"/>
<gene>
    <name evidence="1" type="ORF">H9L17_13650</name>
</gene>
<evidence type="ECO:0008006" key="3">
    <source>
        <dbReference type="Google" id="ProtNLM"/>
    </source>
</evidence>
<keyword evidence="2" id="KW-1185">Reference proteome</keyword>